<evidence type="ECO:0000313" key="1">
    <source>
        <dbReference type="EMBL" id="KAL2038470.1"/>
    </source>
</evidence>
<name>A0ABR3ZZ39_9LECA</name>
<accession>A0ABR3ZZ39</accession>
<dbReference type="Gene3D" id="3.40.50.1820">
    <property type="entry name" value="alpha/beta hydrolase"/>
    <property type="match status" value="1"/>
</dbReference>
<sequence>MIVGLSCGGVISIDFVLSYPQLVSGLVVCAGGLGYLDHGNTPSEDASLKILDDFKAQVIESIAKSNVKILGDGPVAEEDRADARTGKRLYKWCKDIGARLIAGRGGGAFPSGGPK</sequence>
<reference evidence="1 2" key="1">
    <citation type="submission" date="2024-09" db="EMBL/GenBank/DDBJ databases">
        <title>Rethinking Asexuality: The Enigmatic Case of Functional Sexual Genes in Lepraria (Stereocaulaceae).</title>
        <authorList>
            <person name="Doellman M."/>
            <person name="Sun Y."/>
            <person name="Barcenas-Pena A."/>
            <person name="Lumbsch H.T."/>
            <person name="Grewe F."/>
        </authorList>
    </citation>
    <scope>NUCLEOTIDE SEQUENCE [LARGE SCALE GENOMIC DNA]</scope>
    <source>
        <strain evidence="1 2">Mercado 3170</strain>
    </source>
</reference>
<dbReference type="Proteomes" id="UP001590950">
    <property type="component" value="Unassembled WGS sequence"/>
</dbReference>
<keyword evidence="2" id="KW-1185">Reference proteome</keyword>
<protein>
    <submittedName>
        <fullName evidence="1">Uncharacterized protein</fullName>
    </submittedName>
</protein>
<evidence type="ECO:0000313" key="2">
    <source>
        <dbReference type="Proteomes" id="UP001590950"/>
    </source>
</evidence>
<dbReference type="InterPro" id="IPR029058">
    <property type="entry name" value="AB_hydrolase_fold"/>
</dbReference>
<proteinExistence type="predicted"/>
<gene>
    <name evidence="1" type="ORF">N7G274_008809</name>
</gene>
<comment type="caution">
    <text evidence="1">The sequence shown here is derived from an EMBL/GenBank/DDBJ whole genome shotgun (WGS) entry which is preliminary data.</text>
</comment>
<dbReference type="EMBL" id="JBEFKJ010000032">
    <property type="protein sequence ID" value="KAL2038470.1"/>
    <property type="molecule type" value="Genomic_DNA"/>
</dbReference>
<organism evidence="1 2">
    <name type="scientific">Stereocaulon virgatum</name>
    <dbReference type="NCBI Taxonomy" id="373712"/>
    <lineage>
        <taxon>Eukaryota</taxon>
        <taxon>Fungi</taxon>
        <taxon>Dikarya</taxon>
        <taxon>Ascomycota</taxon>
        <taxon>Pezizomycotina</taxon>
        <taxon>Lecanoromycetes</taxon>
        <taxon>OSLEUM clade</taxon>
        <taxon>Lecanoromycetidae</taxon>
        <taxon>Lecanorales</taxon>
        <taxon>Lecanorineae</taxon>
        <taxon>Stereocaulaceae</taxon>
        <taxon>Stereocaulon</taxon>
    </lineage>
</organism>
<dbReference type="SUPFAM" id="SSF53474">
    <property type="entry name" value="alpha/beta-Hydrolases"/>
    <property type="match status" value="1"/>
</dbReference>